<keyword evidence="6" id="KW-0732">Signal</keyword>
<evidence type="ECO:0000313" key="12">
    <source>
        <dbReference type="Ensembl" id="ENSFTIP00000003386.1"/>
    </source>
</evidence>
<evidence type="ECO:0000313" key="13">
    <source>
        <dbReference type="Proteomes" id="UP000694562"/>
    </source>
</evidence>
<accession>A0A8C4TYC3</accession>
<dbReference type="GO" id="GO:0006886">
    <property type="term" value="P:intracellular protein transport"/>
    <property type="evidence" value="ECO:0007669"/>
    <property type="project" value="InterPro"/>
</dbReference>
<dbReference type="GO" id="GO:0032870">
    <property type="term" value="P:cellular response to hormone stimulus"/>
    <property type="evidence" value="ECO:0007669"/>
    <property type="project" value="TreeGrafter"/>
</dbReference>
<evidence type="ECO:0000256" key="9">
    <source>
        <dbReference type="ARBA" id="ARBA00023157"/>
    </source>
</evidence>
<keyword evidence="4" id="KW-1003">Cell membrane</keyword>
<reference evidence="12" key="2">
    <citation type="submission" date="2025-09" db="UniProtKB">
        <authorList>
            <consortium name="Ensembl"/>
        </authorList>
    </citation>
    <scope>IDENTIFICATION</scope>
</reference>
<dbReference type="GO" id="GO:0001525">
    <property type="term" value="P:angiogenesis"/>
    <property type="evidence" value="ECO:0007669"/>
    <property type="project" value="TreeGrafter"/>
</dbReference>
<dbReference type="OrthoDB" id="10007519at2759"/>
<dbReference type="InterPro" id="IPR038126">
    <property type="entry name" value="RAMP_sf"/>
</dbReference>
<name>A0A8C4TYC3_FALTI</name>
<dbReference type="Pfam" id="PF04901">
    <property type="entry name" value="RAMP"/>
    <property type="match status" value="1"/>
</dbReference>
<keyword evidence="13" id="KW-1185">Reference proteome</keyword>
<comment type="similarity">
    <text evidence="2">Belongs to the RAMP family.</text>
</comment>
<sequence length="203" mass="21749">MGPPWWAKLGVFPRRDPKQPPQNRAWWESWGQGGIPGSGRCCAGLLEVLRGAAGCQDTYQDWISLYCWAPFHATLMAIPEGSRCRWDQISSTYSELSSCTQLLAQLLSCPWPNTVLDTFFLQVHAEYFTNCTGAGSPRLGALPPGMAVAVAVGLSCLVPLAAALTLSRARRGAQTPAGSCPAPACPHARKRLATAPFPPSPGN</sequence>
<evidence type="ECO:0000256" key="5">
    <source>
        <dbReference type="ARBA" id="ARBA00022692"/>
    </source>
</evidence>
<dbReference type="GO" id="GO:0015026">
    <property type="term" value="F:coreceptor activity"/>
    <property type="evidence" value="ECO:0007669"/>
    <property type="project" value="InterPro"/>
</dbReference>
<keyword evidence="9" id="KW-1015">Disulfide bond</keyword>
<proteinExistence type="inferred from homology"/>
<dbReference type="GO" id="GO:0072659">
    <property type="term" value="P:protein localization to plasma membrane"/>
    <property type="evidence" value="ECO:0007669"/>
    <property type="project" value="TreeGrafter"/>
</dbReference>
<evidence type="ECO:0008006" key="14">
    <source>
        <dbReference type="Google" id="ProtNLM"/>
    </source>
</evidence>
<evidence type="ECO:0000256" key="6">
    <source>
        <dbReference type="ARBA" id="ARBA00022729"/>
    </source>
</evidence>
<feature type="transmembrane region" description="Helical" evidence="11">
    <location>
        <begin position="146"/>
        <end position="166"/>
    </location>
</feature>
<dbReference type="InterPro" id="IPR006985">
    <property type="entry name" value="RAMP"/>
</dbReference>
<keyword evidence="8 11" id="KW-0472">Membrane</keyword>
<evidence type="ECO:0000256" key="3">
    <source>
        <dbReference type="ARBA" id="ARBA00022448"/>
    </source>
</evidence>
<evidence type="ECO:0000256" key="2">
    <source>
        <dbReference type="ARBA" id="ARBA00007087"/>
    </source>
</evidence>
<dbReference type="Gene3D" id="1.10.150.510">
    <property type="entry name" value="Receptor activity modifying family"/>
    <property type="match status" value="1"/>
</dbReference>
<dbReference type="GO" id="GO:0031623">
    <property type="term" value="P:receptor internalization"/>
    <property type="evidence" value="ECO:0007669"/>
    <property type="project" value="TreeGrafter"/>
</dbReference>
<dbReference type="GO" id="GO:0043235">
    <property type="term" value="C:receptor complex"/>
    <property type="evidence" value="ECO:0007669"/>
    <property type="project" value="TreeGrafter"/>
</dbReference>
<dbReference type="GO" id="GO:0009986">
    <property type="term" value="C:cell surface"/>
    <property type="evidence" value="ECO:0007669"/>
    <property type="project" value="TreeGrafter"/>
</dbReference>
<dbReference type="Proteomes" id="UP000694562">
    <property type="component" value="Unplaced"/>
</dbReference>
<keyword evidence="7 11" id="KW-1133">Transmembrane helix</keyword>
<dbReference type="GO" id="GO:0006816">
    <property type="term" value="P:calcium ion transport"/>
    <property type="evidence" value="ECO:0007669"/>
    <property type="project" value="TreeGrafter"/>
</dbReference>
<dbReference type="PANTHER" id="PTHR14076">
    <property type="entry name" value="RECEPTOR ACTIVITY MODIFYING PROTEIN RAMP"/>
    <property type="match status" value="1"/>
</dbReference>
<organism evidence="12 13">
    <name type="scientific">Falco tinnunculus</name>
    <name type="common">Common kestrel</name>
    <dbReference type="NCBI Taxonomy" id="100819"/>
    <lineage>
        <taxon>Eukaryota</taxon>
        <taxon>Metazoa</taxon>
        <taxon>Chordata</taxon>
        <taxon>Craniata</taxon>
        <taxon>Vertebrata</taxon>
        <taxon>Euteleostomi</taxon>
        <taxon>Archelosauria</taxon>
        <taxon>Archosauria</taxon>
        <taxon>Dinosauria</taxon>
        <taxon>Saurischia</taxon>
        <taxon>Theropoda</taxon>
        <taxon>Coelurosauria</taxon>
        <taxon>Aves</taxon>
        <taxon>Neognathae</taxon>
        <taxon>Neoaves</taxon>
        <taxon>Telluraves</taxon>
        <taxon>Australaves</taxon>
        <taxon>Falconiformes</taxon>
        <taxon>Falconidae</taxon>
        <taxon>Falco</taxon>
    </lineage>
</organism>
<evidence type="ECO:0000256" key="1">
    <source>
        <dbReference type="ARBA" id="ARBA00004251"/>
    </source>
</evidence>
<dbReference type="Ensembl" id="ENSFTIT00000003535.1">
    <property type="protein sequence ID" value="ENSFTIP00000003386.1"/>
    <property type="gene ID" value="ENSFTIG00000002320.1"/>
</dbReference>
<reference evidence="12" key="1">
    <citation type="submission" date="2025-08" db="UniProtKB">
        <authorList>
            <consortium name="Ensembl"/>
        </authorList>
    </citation>
    <scope>IDENTIFICATION</scope>
</reference>
<dbReference type="PANTHER" id="PTHR14076:SF9">
    <property type="entry name" value="RECEPTOR ACTIVITY-MODIFYING PROTEIN 2"/>
    <property type="match status" value="1"/>
</dbReference>
<comment type="subcellular location">
    <subcellularLocation>
        <location evidence="1">Cell membrane</location>
        <topology evidence="1">Single-pass type I membrane protein</topology>
    </subcellularLocation>
</comment>
<dbReference type="AlphaFoldDB" id="A0A8C4TYC3"/>
<keyword evidence="5 11" id="KW-0812">Transmembrane</keyword>
<protein>
    <recommendedName>
        <fullName evidence="14">Receptor activity modifying protein 2</fullName>
    </recommendedName>
</protein>
<dbReference type="GO" id="GO:0007186">
    <property type="term" value="P:G protein-coupled receptor signaling pathway"/>
    <property type="evidence" value="ECO:0007669"/>
    <property type="project" value="TreeGrafter"/>
</dbReference>
<evidence type="ECO:0000256" key="10">
    <source>
        <dbReference type="ARBA" id="ARBA00023170"/>
    </source>
</evidence>
<keyword evidence="10" id="KW-0675">Receptor</keyword>
<evidence type="ECO:0000256" key="7">
    <source>
        <dbReference type="ARBA" id="ARBA00022989"/>
    </source>
</evidence>
<evidence type="ECO:0000256" key="8">
    <source>
        <dbReference type="ARBA" id="ARBA00023136"/>
    </source>
</evidence>
<dbReference type="GO" id="GO:0008277">
    <property type="term" value="P:regulation of G protein-coupled receptor signaling pathway"/>
    <property type="evidence" value="ECO:0007669"/>
    <property type="project" value="InterPro"/>
</dbReference>
<dbReference type="OMA" id="VHAEYFT"/>
<dbReference type="GO" id="GO:0005886">
    <property type="term" value="C:plasma membrane"/>
    <property type="evidence" value="ECO:0007669"/>
    <property type="project" value="UniProtKB-SubCell"/>
</dbReference>
<evidence type="ECO:0000256" key="4">
    <source>
        <dbReference type="ARBA" id="ARBA00022475"/>
    </source>
</evidence>
<evidence type="ECO:0000256" key="11">
    <source>
        <dbReference type="SAM" id="Phobius"/>
    </source>
</evidence>
<keyword evidence="3" id="KW-0813">Transport</keyword>